<keyword evidence="2" id="KW-1133">Transmembrane helix</keyword>
<sequence length="310" mass="34279">MKSQLLTNLKNNTLFYSSATLLIAIVFVNPFTTDIANYLETQIDSITLSLGILLELKAAASSTSPSHIPLISGISASTLDSLSTAIQYLSYSDLLVTVQLVLIALTKSMLIPVTLVAALLCSLIPKYKSVSLKVLVLLLLINPGLPMYVSGIQYITKEAKLDIGNDLSKELQETQAHYKQKELEHAAKEEERKKSQLEEAEAQGGDHVSKLKIFEDKTADDLSKIGSKIEEDVSEAYLVLKTACKAITVKTINLFTAILIQFILLPFLFFYGLFTLYQKFLTGTTSDAFLEKIVLLETLFVTIINLSHFF</sequence>
<feature type="transmembrane region" description="Helical" evidence="2">
    <location>
        <begin position="12"/>
        <end position="31"/>
    </location>
</feature>
<organism evidence="3 4">
    <name type="scientific">Acidiluteibacter ferrifornacis</name>
    <dbReference type="NCBI Taxonomy" id="2692424"/>
    <lineage>
        <taxon>Bacteria</taxon>
        <taxon>Pseudomonadati</taxon>
        <taxon>Bacteroidota</taxon>
        <taxon>Flavobacteriia</taxon>
        <taxon>Flavobacteriales</taxon>
        <taxon>Cryomorphaceae</taxon>
        <taxon>Acidiluteibacter</taxon>
    </lineage>
</organism>
<name>A0A6N9NIN1_9FLAO</name>
<keyword evidence="2" id="KW-0472">Membrane</keyword>
<keyword evidence="2" id="KW-0812">Transmembrane</keyword>
<evidence type="ECO:0000313" key="4">
    <source>
        <dbReference type="Proteomes" id="UP000470771"/>
    </source>
</evidence>
<reference evidence="3 4" key="1">
    <citation type="submission" date="2019-12" db="EMBL/GenBank/DDBJ databases">
        <authorList>
            <person name="Zhao J."/>
        </authorList>
    </citation>
    <scope>NUCLEOTIDE SEQUENCE [LARGE SCALE GENOMIC DNA]</scope>
    <source>
        <strain evidence="3 4">S-15</strain>
    </source>
</reference>
<feature type="transmembrane region" description="Helical" evidence="2">
    <location>
        <begin position="254"/>
        <end position="277"/>
    </location>
</feature>
<feature type="region of interest" description="Disordered" evidence="1">
    <location>
        <begin position="182"/>
        <end position="204"/>
    </location>
</feature>
<dbReference type="EMBL" id="WWNE01000005">
    <property type="protein sequence ID" value="NBG65699.1"/>
    <property type="molecule type" value="Genomic_DNA"/>
</dbReference>
<evidence type="ECO:0000313" key="3">
    <source>
        <dbReference type="EMBL" id="NBG65699.1"/>
    </source>
</evidence>
<protein>
    <submittedName>
        <fullName evidence="3">Uncharacterized protein</fullName>
    </submittedName>
</protein>
<evidence type="ECO:0000256" key="2">
    <source>
        <dbReference type="SAM" id="Phobius"/>
    </source>
</evidence>
<proteinExistence type="predicted"/>
<comment type="caution">
    <text evidence="3">The sequence shown here is derived from an EMBL/GenBank/DDBJ whole genome shotgun (WGS) entry which is preliminary data.</text>
</comment>
<feature type="transmembrane region" description="Helical" evidence="2">
    <location>
        <begin position="130"/>
        <end position="149"/>
    </location>
</feature>
<feature type="transmembrane region" description="Helical" evidence="2">
    <location>
        <begin position="100"/>
        <end position="123"/>
    </location>
</feature>
<accession>A0A6N9NIN1</accession>
<feature type="compositionally biased region" description="Basic and acidic residues" evidence="1">
    <location>
        <begin position="182"/>
        <end position="197"/>
    </location>
</feature>
<dbReference type="RefSeq" id="WP_160632641.1">
    <property type="nucleotide sequence ID" value="NZ_WWNE01000005.1"/>
</dbReference>
<gene>
    <name evidence="3" type="ORF">GQN54_06190</name>
</gene>
<evidence type="ECO:0000256" key="1">
    <source>
        <dbReference type="SAM" id="MobiDB-lite"/>
    </source>
</evidence>
<keyword evidence="4" id="KW-1185">Reference proteome</keyword>
<dbReference type="Proteomes" id="UP000470771">
    <property type="component" value="Unassembled WGS sequence"/>
</dbReference>
<dbReference type="AlphaFoldDB" id="A0A6N9NIN1"/>